<evidence type="ECO:0000256" key="4">
    <source>
        <dbReference type="ARBA" id="ARBA00022729"/>
    </source>
</evidence>
<dbReference type="PRINTS" id="PR00740">
    <property type="entry name" value="GLHYDRLASE27"/>
</dbReference>
<evidence type="ECO:0000256" key="8">
    <source>
        <dbReference type="SAM" id="MobiDB-lite"/>
    </source>
</evidence>
<keyword evidence="6 7" id="KW-0326">Glycosidase</keyword>
<keyword evidence="4" id="KW-0732">Signal</keyword>
<evidence type="ECO:0000313" key="10">
    <source>
        <dbReference type="EMBL" id="CAE7071751.1"/>
    </source>
</evidence>
<protein>
    <recommendedName>
        <fullName evidence="3 7">Alpha-galactosidase</fullName>
        <ecNumber evidence="3 7">3.2.1.22</ecNumber>
    </recommendedName>
    <alternativeName>
        <fullName evidence="7">Melibiase</fullName>
    </alternativeName>
</protein>
<dbReference type="EMBL" id="CAJNJQ010000339">
    <property type="protein sequence ID" value="CAE7071751.1"/>
    <property type="molecule type" value="Genomic_DNA"/>
</dbReference>
<dbReference type="PANTHER" id="PTHR11452">
    <property type="entry name" value="ALPHA-GALACTOSIDASE/ALPHA-N-ACETYLGALACTOSAMINIDASE"/>
    <property type="match status" value="1"/>
</dbReference>
<evidence type="ECO:0000256" key="7">
    <source>
        <dbReference type="RuleBase" id="RU361168"/>
    </source>
</evidence>
<dbReference type="InterPro" id="IPR013785">
    <property type="entry name" value="Aldolase_TIM"/>
</dbReference>
<evidence type="ECO:0000256" key="5">
    <source>
        <dbReference type="ARBA" id="ARBA00022801"/>
    </source>
</evidence>
<keyword evidence="7" id="KW-1015">Disulfide bond</keyword>
<comment type="caution">
    <text evidence="10">The sequence shown here is derived from an EMBL/GenBank/DDBJ whole genome shotgun (WGS) entry which is preliminary data.</text>
</comment>
<evidence type="ECO:0000256" key="2">
    <source>
        <dbReference type="ARBA" id="ARBA00009743"/>
    </source>
</evidence>
<dbReference type="PANTHER" id="PTHR11452:SF75">
    <property type="entry name" value="ALPHA-GALACTOSIDASE MEL1"/>
    <property type="match status" value="1"/>
</dbReference>
<sequence length="301" mass="32055">DCKLPGYREFKFAGQFCVPIFTLSKDCSVARILDFAAPLGQKAGPGRWNDLDMLEVGNGGMTHDEYITHFSMWAAVKSPLILGNDVTAMSSDTLEIITNQAVIAVSQDANGSPVNRLWKRALTDGDLSLWIGGLVNNAWVIALVNTSPKSQRVDLPFADIFSDSSPAIRKSQFRLYDLWAQKSNTPPSWNSVSSRFPSFTNSSGATNTTLQTILARSTNWGKDLGVFSGTLKNVNVPAHGVKLWKAQLATASATASSTTATATATRTTTGAASITESTSSLTSPTSSVSSTLAGPTPTLNK</sequence>
<dbReference type="Gene3D" id="2.60.40.1180">
    <property type="entry name" value="Golgi alpha-mannosidase II"/>
    <property type="match status" value="1"/>
</dbReference>
<dbReference type="AlphaFoldDB" id="A0A8H3HV69"/>
<dbReference type="InterPro" id="IPR002241">
    <property type="entry name" value="Glyco_hydro_27"/>
</dbReference>
<gene>
    <name evidence="10" type="ORF">RDB_LOCUS16014</name>
</gene>
<organism evidence="10 11">
    <name type="scientific">Rhizoctonia solani</name>
    <dbReference type="NCBI Taxonomy" id="456999"/>
    <lineage>
        <taxon>Eukaryota</taxon>
        <taxon>Fungi</taxon>
        <taxon>Dikarya</taxon>
        <taxon>Basidiomycota</taxon>
        <taxon>Agaricomycotina</taxon>
        <taxon>Agaricomycetes</taxon>
        <taxon>Cantharellales</taxon>
        <taxon>Ceratobasidiaceae</taxon>
        <taxon>Rhizoctonia</taxon>
    </lineage>
</organism>
<dbReference type="EC" id="3.2.1.22" evidence="3 7"/>
<dbReference type="InterPro" id="IPR013780">
    <property type="entry name" value="Glyco_hydro_b"/>
</dbReference>
<dbReference type="Pfam" id="PF17801">
    <property type="entry name" value="Melibiase_C"/>
    <property type="match status" value="1"/>
</dbReference>
<comment type="catalytic activity">
    <reaction evidence="1 7">
        <text>Hydrolysis of terminal, non-reducing alpha-D-galactose residues in alpha-D-galactosides, including galactose oligosaccharides, galactomannans and galactolipids.</text>
        <dbReference type="EC" id="3.2.1.22"/>
    </reaction>
</comment>
<comment type="similarity">
    <text evidence="2 7">Belongs to the glycosyl hydrolase 27 family.</text>
</comment>
<dbReference type="GO" id="GO:0005975">
    <property type="term" value="P:carbohydrate metabolic process"/>
    <property type="evidence" value="ECO:0007669"/>
    <property type="project" value="InterPro"/>
</dbReference>
<proteinExistence type="inferred from homology"/>
<evidence type="ECO:0000256" key="3">
    <source>
        <dbReference type="ARBA" id="ARBA00012755"/>
    </source>
</evidence>
<dbReference type="GO" id="GO:0004557">
    <property type="term" value="F:alpha-galactosidase activity"/>
    <property type="evidence" value="ECO:0007669"/>
    <property type="project" value="UniProtKB-EC"/>
</dbReference>
<dbReference type="SUPFAM" id="SSF51011">
    <property type="entry name" value="Glycosyl hydrolase domain"/>
    <property type="match status" value="1"/>
</dbReference>
<feature type="compositionally biased region" description="Low complexity" evidence="8">
    <location>
        <begin position="255"/>
        <end position="291"/>
    </location>
</feature>
<evidence type="ECO:0000256" key="1">
    <source>
        <dbReference type="ARBA" id="ARBA00001255"/>
    </source>
</evidence>
<dbReference type="SUPFAM" id="SSF51445">
    <property type="entry name" value="(Trans)glycosidases"/>
    <property type="match status" value="1"/>
</dbReference>
<feature type="domain" description="Alpha galactosidase C-terminal" evidence="9">
    <location>
        <begin position="124"/>
        <end position="185"/>
    </location>
</feature>
<dbReference type="Gene3D" id="3.20.20.70">
    <property type="entry name" value="Aldolase class I"/>
    <property type="match status" value="1"/>
</dbReference>
<accession>A0A8H3HV69</accession>
<dbReference type="Pfam" id="PF16499">
    <property type="entry name" value="Melibiase_2"/>
    <property type="match status" value="1"/>
</dbReference>
<reference evidence="10" key="1">
    <citation type="submission" date="2021-01" db="EMBL/GenBank/DDBJ databases">
        <authorList>
            <person name="Kaushik A."/>
        </authorList>
    </citation>
    <scope>NUCLEOTIDE SEQUENCE</scope>
    <source>
        <strain evidence="10">AG5</strain>
    </source>
</reference>
<name>A0A8H3HV69_9AGAM</name>
<evidence type="ECO:0000259" key="9">
    <source>
        <dbReference type="Pfam" id="PF17801"/>
    </source>
</evidence>
<dbReference type="InterPro" id="IPR017853">
    <property type="entry name" value="GH"/>
</dbReference>
<feature type="non-terminal residue" evidence="10">
    <location>
        <position position="1"/>
    </location>
</feature>
<keyword evidence="5 7" id="KW-0378">Hydrolase</keyword>
<dbReference type="Proteomes" id="UP000663827">
    <property type="component" value="Unassembled WGS sequence"/>
</dbReference>
<dbReference type="InterPro" id="IPR041233">
    <property type="entry name" value="Melibiase_C"/>
</dbReference>
<evidence type="ECO:0000313" key="11">
    <source>
        <dbReference type="Proteomes" id="UP000663827"/>
    </source>
</evidence>
<feature type="region of interest" description="Disordered" evidence="8">
    <location>
        <begin position="255"/>
        <end position="301"/>
    </location>
</feature>
<evidence type="ECO:0000256" key="6">
    <source>
        <dbReference type="ARBA" id="ARBA00023295"/>
    </source>
</evidence>